<name>A0AAN8Q4L4_PATCE</name>
<keyword evidence="7" id="KW-0472">Membrane</keyword>
<evidence type="ECO:0000256" key="3">
    <source>
        <dbReference type="ARBA" id="ARBA00022516"/>
    </source>
</evidence>
<organism evidence="12 13">
    <name type="scientific">Patella caerulea</name>
    <name type="common">Rayed Mediterranean limpet</name>
    <dbReference type="NCBI Taxonomy" id="87958"/>
    <lineage>
        <taxon>Eukaryota</taxon>
        <taxon>Metazoa</taxon>
        <taxon>Spiralia</taxon>
        <taxon>Lophotrochozoa</taxon>
        <taxon>Mollusca</taxon>
        <taxon>Gastropoda</taxon>
        <taxon>Patellogastropoda</taxon>
        <taxon>Patelloidea</taxon>
        <taxon>Patellidae</taxon>
        <taxon>Patella</taxon>
    </lineage>
</organism>
<reference evidence="12 13" key="1">
    <citation type="submission" date="2024-01" db="EMBL/GenBank/DDBJ databases">
        <title>The genome of the rayed Mediterranean limpet Patella caerulea (Linnaeus, 1758).</title>
        <authorList>
            <person name="Anh-Thu Weber A."/>
            <person name="Halstead-Nussloch G."/>
        </authorList>
    </citation>
    <scope>NUCLEOTIDE SEQUENCE [LARGE SCALE GENOMIC DNA]</scope>
    <source>
        <strain evidence="12">AATW-2023a</strain>
        <tissue evidence="12">Whole specimen</tissue>
    </source>
</reference>
<dbReference type="InterPro" id="IPR013120">
    <property type="entry name" value="FAR_NAD-bd"/>
</dbReference>
<dbReference type="EMBL" id="JAZGQO010000002">
    <property type="protein sequence ID" value="KAK6191390.1"/>
    <property type="molecule type" value="Genomic_DNA"/>
</dbReference>
<dbReference type="InterPro" id="IPR036291">
    <property type="entry name" value="NAD(P)-bd_dom_sf"/>
</dbReference>
<evidence type="ECO:0000256" key="5">
    <source>
        <dbReference type="ARBA" id="ARBA00022989"/>
    </source>
</evidence>
<keyword evidence="13" id="KW-1185">Reference proteome</keyword>
<keyword evidence="4" id="KW-0812">Transmembrane</keyword>
<keyword evidence="3 9" id="KW-0444">Lipid biosynthesis</keyword>
<dbReference type="GO" id="GO:0016020">
    <property type="term" value="C:membrane"/>
    <property type="evidence" value="ECO:0007669"/>
    <property type="project" value="UniProtKB-SubCell"/>
</dbReference>
<sequence length="534" mass="61134">MDLDSDVNNLANDGLGIDRSSVPGFYSGKTIFVTGATGFVGKVLIEKLLRSCPDIGVIYILIRPKKSQNIEERKQELMKCKLFDKLRKEQPNFERKLQAIEGDIVLPELGLSEKNKQLLIEKINVVFHSAATVRFDEHLRTAVELNVLPVRKIIQLCRQFKSLMVLVHVSTAYANCDRPYIEESIYEPHVQPQKLIDSLQWMDNDMVEAVTPKLLGNKPNTYTFTKQLAEAMLKTEGAGLPIAVVRPSIVGAAWKEPVQGWIDNSNGPSGLCIAAGKGLLRSMKGDFKAVADIIPVDIPVNMMITVAWYTACFKPKQTLVYNCTTGAVNPITWGDLQEKVMDFFKKTPLDACFRRPNTSFTCNEMMHDYWVFVSHMLPAYVADAGYRLIGRKPRMVKVYNKLHRSMESLSYFTSHSWEWTNGNHDLLKSRLSEVDRKMFFFDPRQIHWPTYIEDFCYGAKHYVLNEDESGLPAARAHLKKLRNIRYMFNTCIAVVFWRVLIARSQIARNVWNLILSLVFKFVRYFKITSTIQKP</sequence>
<evidence type="ECO:0000313" key="12">
    <source>
        <dbReference type="EMBL" id="KAK6191390.1"/>
    </source>
</evidence>
<comment type="catalytic activity">
    <reaction evidence="8 9">
        <text>a long-chain fatty acyl-CoA + 2 NADPH + 2 H(+) = a long-chain primary fatty alcohol + 2 NADP(+) + CoA</text>
        <dbReference type="Rhea" id="RHEA:52716"/>
        <dbReference type="ChEBI" id="CHEBI:15378"/>
        <dbReference type="ChEBI" id="CHEBI:57287"/>
        <dbReference type="ChEBI" id="CHEBI:57783"/>
        <dbReference type="ChEBI" id="CHEBI:58349"/>
        <dbReference type="ChEBI" id="CHEBI:77396"/>
        <dbReference type="ChEBI" id="CHEBI:83139"/>
        <dbReference type="EC" id="1.2.1.84"/>
    </reaction>
</comment>
<dbReference type="Pfam" id="PF07993">
    <property type="entry name" value="NAD_binding_4"/>
    <property type="match status" value="1"/>
</dbReference>
<evidence type="ECO:0000256" key="6">
    <source>
        <dbReference type="ARBA" id="ARBA00023098"/>
    </source>
</evidence>
<dbReference type="CDD" id="cd05236">
    <property type="entry name" value="FAR-N_SDR_e"/>
    <property type="match status" value="1"/>
</dbReference>
<comment type="similarity">
    <text evidence="2 9">Belongs to the fatty acyl-CoA reductase family.</text>
</comment>
<evidence type="ECO:0000256" key="8">
    <source>
        <dbReference type="ARBA" id="ARBA00052530"/>
    </source>
</evidence>
<keyword evidence="6 9" id="KW-0443">Lipid metabolism</keyword>
<keyword evidence="5" id="KW-1133">Transmembrane helix</keyword>
<proteinExistence type="inferred from homology"/>
<gene>
    <name evidence="12" type="ORF">SNE40_003093</name>
</gene>
<dbReference type="Gene3D" id="3.40.50.720">
    <property type="entry name" value="NAD(P)-binding Rossmann-like Domain"/>
    <property type="match status" value="1"/>
</dbReference>
<dbReference type="Pfam" id="PF03015">
    <property type="entry name" value="Sterile"/>
    <property type="match status" value="1"/>
</dbReference>
<evidence type="ECO:0000259" key="10">
    <source>
        <dbReference type="Pfam" id="PF03015"/>
    </source>
</evidence>
<comment type="caution">
    <text evidence="12">The sequence shown here is derived from an EMBL/GenBank/DDBJ whole genome shotgun (WGS) entry which is preliminary data.</text>
</comment>
<evidence type="ECO:0000256" key="1">
    <source>
        <dbReference type="ARBA" id="ARBA00004141"/>
    </source>
</evidence>
<comment type="function">
    <text evidence="9">Catalyzes the reduction of fatty acyl-CoA to fatty alcohols.</text>
</comment>
<comment type="subcellular location">
    <subcellularLocation>
        <location evidence="1">Membrane</location>
        <topology evidence="1">Multi-pass membrane protein</topology>
    </subcellularLocation>
</comment>
<keyword evidence="9" id="KW-0521">NADP</keyword>
<dbReference type="PANTHER" id="PTHR11011">
    <property type="entry name" value="MALE STERILITY PROTEIN 2-RELATED"/>
    <property type="match status" value="1"/>
</dbReference>
<dbReference type="Proteomes" id="UP001347796">
    <property type="component" value="Unassembled WGS sequence"/>
</dbReference>
<dbReference type="GO" id="GO:0102965">
    <property type="term" value="F:alcohol-forming long-chain fatty acyl-CoA reductase activity"/>
    <property type="evidence" value="ECO:0007669"/>
    <property type="project" value="UniProtKB-EC"/>
</dbReference>
<evidence type="ECO:0000256" key="4">
    <source>
        <dbReference type="ARBA" id="ARBA00022692"/>
    </source>
</evidence>
<dbReference type="InterPro" id="IPR033640">
    <property type="entry name" value="FAR_C"/>
</dbReference>
<protein>
    <recommendedName>
        <fullName evidence="9">Fatty acyl-CoA reductase</fullName>
        <ecNumber evidence="9">1.2.1.84</ecNumber>
    </recommendedName>
</protein>
<dbReference type="CDD" id="cd09071">
    <property type="entry name" value="FAR_C"/>
    <property type="match status" value="1"/>
</dbReference>
<evidence type="ECO:0000256" key="2">
    <source>
        <dbReference type="ARBA" id="ARBA00005928"/>
    </source>
</evidence>
<dbReference type="EC" id="1.2.1.84" evidence="9"/>
<evidence type="ECO:0000256" key="9">
    <source>
        <dbReference type="RuleBase" id="RU363097"/>
    </source>
</evidence>
<evidence type="ECO:0000256" key="7">
    <source>
        <dbReference type="ARBA" id="ARBA00023136"/>
    </source>
</evidence>
<keyword evidence="9" id="KW-0560">Oxidoreductase</keyword>
<dbReference type="PANTHER" id="PTHR11011:SF45">
    <property type="entry name" value="FATTY ACYL-COA REDUCTASE CG8306-RELATED"/>
    <property type="match status" value="1"/>
</dbReference>
<dbReference type="GO" id="GO:0005777">
    <property type="term" value="C:peroxisome"/>
    <property type="evidence" value="ECO:0007669"/>
    <property type="project" value="TreeGrafter"/>
</dbReference>
<accession>A0AAN8Q4L4</accession>
<dbReference type="GO" id="GO:0080019">
    <property type="term" value="F:alcohol-forming very long-chain fatty acyl-CoA reductase activity"/>
    <property type="evidence" value="ECO:0007669"/>
    <property type="project" value="InterPro"/>
</dbReference>
<evidence type="ECO:0000259" key="11">
    <source>
        <dbReference type="Pfam" id="PF07993"/>
    </source>
</evidence>
<dbReference type="InterPro" id="IPR026055">
    <property type="entry name" value="FAR"/>
</dbReference>
<evidence type="ECO:0000313" key="13">
    <source>
        <dbReference type="Proteomes" id="UP001347796"/>
    </source>
</evidence>
<dbReference type="SUPFAM" id="SSF51735">
    <property type="entry name" value="NAD(P)-binding Rossmann-fold domains"/>
    <property type="match status" value="1"/>
</dbReference>
<dbReference type="GO" id="GO:0035336">
    <property type="term" value="P:long-chain fatty-acyl-CoA metabolic process"/>
    <property type="evidence" value="ECO:0007669"/>
    <property type="project" value="TreeGrafter"/>
</dbReference>
<dbReference type="AlphaFoldDB" id="A0AAN8Q4L4"/>
<feature type="domain" description="Thioester reductase (TE)" evidence="11">
    <location>
        <begin position="33"/>
        <end position="303"/>
    </location>
</feature>
<feature type="domain" description="Fatty acyl-CoA reductase C-terminal" evidence="10">
    <location>
        <begin position="375"/>
        <end position="466"/>
    </location>
</feature>
<dbReference type="FunFam" id="3.40.50.720:FF:000143">
    <property type="entry name" value="Fatty acyl-CoA reductase"/>
    <property type="match status" value="1"/>
</dbReference>